<dbReference type="InterPro" id="IPR013201">
    <property type="entry name" value="Prot_inhib_I29"/>
</dbReference>
<name>A0A8C8XB07_PANLE</name>
<dbReference type="Ensembl" id="ENSPLOT00000016384.1">
    <property type="protein sequence ID" value="ENSPLOP00000014782.1"/>
    <property type="gene ID" value="ENSPLOG00000010849.1"/>
</dbReference>
<keyword evidence="1" id="KW-0732">Signal</keyword>
<evidence type="ECO:0000313" key="4">
    <source>
        <dbReference type="Proteomes" id="UP000694399"/>
    </source>
</evidence>
<evidence type="ECO:0000256" key="1">
    <source>
        <dbReference type="SAM" id="SignalP"/>
    </source>
</evidence>
<dbReference type="SUPFAM" id="SSF54001">
    <property type="entry name" value="Cysteine proteinases"/>
    <property type="match status" value="1"/>
</dbReference>
<sequence length="118" mass="13555">MHPSLFLAALCLGIASAAPQVDPNLDAQWFQWKAAHGKIYNDEEGWRRAVWETNLKMIEQHNREYNQGKHSFTMAMNSFGDMVSVAWIAVRFVLSLFSTLPKKISCLSTLFFLFLEDQ</sequence>
<dbReference type="Gene3D" id="1.10.287.2250">
    <property type="match status" value="1"/>
</dbReference>
<dbReference type="AlphaFoldDB" id="A0A8C8XB07"/>
<reference evidence="3" key="1">
    <citation type="journal article" date="2019" name="bioRxiv">
        <title>Long live the king: chromosome-level assembly of the lion (Panthera leo) using linked-read, Hi-C, and long read data.</title>
        <authorList>
            <person name="Armstrong E.E."/>
            <person name="Taylor R.W."/>
            <person name="Miller D.E."/>
            <person name="Kaelin C."/>
            <person name="Barsh G."/>
            <person name="Hadly E.A."/>
            <person name="Petrov D."/>
        </authorList>
    </citation>
    <scope>NUCLEOTIDE SEQUENCE [LARGE SCALE GENOMIC DNA]</scope>
</reference>
<evidence type="ECO:0000313" key="3">
    <source>
        <dbReference type="Ensembl" id="ENSPLOP00000014782.1"/>
    </source>
</evidence>
<evidence type="ECO:0000259" key="2">
    <source>
        <dbReference type="SMART" id="SM00848"/>
    </source>
</evidence>
<reference evidence="3" key="3">
    <citation type="submission" date="2025-09" db="UniProtKB">
        <authorList>
            <consortium name="Ensembl"/>
        </authorList>
    </citation>
    <scope>IDENTIFICATION</scope>
</reference>
<accession>A0A8C8XB07</accession>
<proteinExistence type="predicted"/>
<reference evidence="3" key="2">
    <citation type="submission" date="2025-08" db="UniProtKB">
        <authorList>
            <consortium name="Ensembl"/>
        </authorList>
    </citation>
    <scope>IDENTIFICATION</scope>
</reference>
<feature type="domain" description="Cathepsin propeptide inhibitor" evidence="2">
    <location>
        <begin position="29"/>
        <end position="87"/>
    </location>
</feature>
<feature type="chain" id="PRO_5034236030" description="Cathepsin propeptide inhibitor domain-containing protein" evidence="1">
    <location>
        <begin position="18"/>
        <end position="118"/>
    </location>
</feature>
<keyword evidence="4" id="KW-1185">Reference proteome</keyword>
<dbReference type="GeneTree" id="ENSGT00940000154367"/>
<dbReference type="OMA" id="NDEEGWR"/>
<protein>
    <recommendedName>
        <fullName evidence="2">Cathepsin propeptide inhibitor domain-containing protein</fullName>
    </recommendedName>
</protein>
<dbReference type="SMART" id="SM00848">
    <property type="entry name" value="Inhibitor_I29"/>
    <property type="match status" value="1"/>
</dbReference>
<dbReference type="InterPro" id="IPR038765">
    <property type="entry name" value="Papain-like_cys_pep_sf"/>
</dbReference>
<dbReference type="Proteomes" id="UP000694399">
    <property type="component" value="Chromosome E1"/>
</dbReference>
<organism evidence="3 4">
    <name type="scientific">Panthera leo</name>
    <name type="common">Lion</name>
    <dbReference type="NCBI Taxonomy" id="9689"/>
    <lineage>
        <taxon>Eukaryota</taxon>
        <taxon>Metazoa</taxon>
        <taxon>Chordata</taxon>
        <taxon>Craniata</taxon>
        <taxon>Vertebrata</taxon>
        <taxon>Euteleostomi</taxon>
        <taxon>Mammalia</taxon>
        <taxon>Eutheria</taxon>
        <taxon>Laurasiatheria</taxon>
        <taxon>Carnivora</taxon>
        <taxon>Feliformia</taxon>
        <taxon>Felidae</taxon>
        <taxon>Pantherinae</taxon>
        <taxon>Panthera</taxon>
    </lineage>
</organism>
<dbReference type="Pfam" id="PF08246">
    <property type="entry name" value="Inhibitor_I29"/>
    <property type="match status" value="1"/>
</dbReference>
<feature type="signal peptide" evidence="1">
    <location>
        <begin position="1"/>
        <end position="17"/>
    </location>
</feature>